<feature type="compositionally biased region" description="Basic and acidic residues" evidence="1">
    <location>
        <begin position="174"/>
        <end position="183"/>
    </location>
</feature>
<feature type="compositionally biased region" description="Low complexity" evidence="1">
    <location>
        <begin position="394"/>
        <end position="405"/>
    </location>
</feature>
<evidence type="ECO:0000313" key="4">
    <source>
        <dbReference type="Proteomes" id="UP001302745"/>
    </source>
</evidence>
<feature type="compositionally biased region" description="Low complexity" evidence="1">
    <location>
        <begin position="351"/>
        <end position="360"/>
    </location>
</feature>
<dbReference type="AlphaFoldDB" id="A0AAN6VVJ7"/>
<evidence type="ECO:0000313" key="3">
    <source>
        <dbReference type="EMBL" id="KAK4156976.1"/>
    </source>
</evidence>
<dbReference type="Proteomes" id="UP001302745">
    <property type="component" value="Unassembled WGS sequence"/>
</dbReference>
<dbReference type="PANTHER" id="PTHR21456:SF1">
    <property type="entry name" value="C2 NT-TYPE DOMAIN-CONTAINING PROTEIN"/>
    <property type="match status" value="1"/>
</dbReference>
<keyword evidence="4" id="KW-1185">Reference proteome</keyword>
<feature type="region of interest" description="Disordered" evidence="1">
    <location>
        <begin position="143"/>
        <end position="189"/>
    </location>
</feature>
<dbReference type="InterPro" id="IPR039931">
    <property type="entry name" value="EEIG1/2-like"/>
</dbReference>
<dbReference type="InterPro" id="IPR019448">
    <property type="entry name" value="NT-C2"/>
</dbReference>
<feature type="compositionally biased region" description="Polar residues" evidence="1">
    <location>
        <begin position="158"/>
        <end position="173"/>
    </location>
</feature>
<evidence type="ECO:0000256" key="1">
    <source>
        <dbReference type="SAM" id="MobiDB-lite"/>
    </source>
</evidence>
<feature type="domain" description="C2 NT-type" evidence="2">
    <location>
        <begin position="5"/>
        <end position="161"/>
    </location>
</feature>
<feature type="compositionally biased region" description="Basic and acidic residues" evidence="1">
    <location>
        <begin position="413"/>
        <end position="422"/>
    </location>
</feature>
<organism evidence="3 4">
    <name type="scientific">Chaetomidium leptoderma</name>
    <dbReference type="NCBI Taxonomy" id="669021"/>
    <lineage>
        <taxon>Eukaryota</taxon>
        <taxon>Fungi</taxon>
        <taxon>Dikarya</taxon>
        <taxon>Ascomycota</taxon>
        <taxon>Pezizomycotina</taxon>
        <taxon>Sordariomycetes</taxon>
        <taxon>Sordariomycetidae</taxon>
        <taxon>Sordariales</taxon>
        <taxon>Chaetomiaceae</taxon>
        <taxon>Chaetomidium</taxon>
    </lineage>
</organism>
<comment type="caution">
    <text evidence="3">The sequence shown here is derived from an EMBL/GenBank/DDBJ whole genome shotgun (WGS) entry which is preliminary data.</text>
</comment>
<proteinExistence type="predicted"/>
<name>A0AAN6VVJ7_9PEZI</name>
<accession>A0AAN6VVJ7</accession>
<evidence type="ECO:0000259" key="2">
    <source>
        <dbReference type="PROSITE" id="PS51840"/>
    </source>
</evidence>
<protein>
    <submittedName>
        <fullName evidence="3">N-terminal C2 in EEIG1 and EHBP1 proteins-domain-containing protein</fullName>
    </submittedName>
</protein>
<dbReference type="PROSITE" id="PS51840">
    <property type="entry name" value="C2_NT"/>
    <property type="match status" value="1"/>
</dbReference>
<reference evidence="3" key="1">
    <citation type="journal article" date="2023" name="Mol. Phylogenet. Evol.">
        <title>Genome-scale phylogeny and comparative genomics of the fungal order Sordariales.</title>
        <authorList>
            <person name="Hensen N."/>
            <person name="Bonometti L."/>
            <person name="Westerberg I."/>
            <person name="Brannstrom I.O."/>
            <person name="Guillou S."/>
            <person name="Cros-Aarteil S."/>
            <person name="Calhoun S."/>
            <person name="Haridas S."/>
            <person name="Kuo A."/>
            <person name="Mondo S."/>
            <person name="Pangilinan J."/>
            <person name="Riley R."/>
            <person name="LaButti K."/>
            <person name="Andreopoulos B."/>
            <person name="Lipzen A."/>
            <person name="Chen C."/>
            <person name="Yan M."/>
            <person name="Daum C."/>
            <person name="Ng V."/>
            <person name="Clum A."/>
            <person name="Steindorff A."/>
            <person name="Ohm R.A."/>
            <person name="Martin F."/>
            <person name="Silar P."/>
            <person name="Natvig D.O."/>
            <person name="Lalanne C."/>
            <person name="Gautier V."/>
            <person name="Ament-Velasquez S.L."/>
            <person name="Kruys A."/>
            <person name="Hutchinson M.I."/>
            <person name="Powell A.J."/>
            <person name="Barry K."/>
            <person name="Miller A.N."/>
            <person name="Grigoriev I.V."/>
            <person name="Debuchy R."/>
            <person name="Gladieux P."/>
            <person name="Hiltunen Thoren M."/>
            <person name="Johannesson H."/>
        </authorList>
    </citation>
    <scope>NUCLEOTIDE SEQUENCE</scope>
    <source>
        <strain evidence="3">CBS 538.74</strain>
    </source>
</reference>
<feature type="compositionally biased region" description="Basic and acidic residues" evidence="1">
    <location>
        <begin position="376"/>
        <end position="393"/>
    </location>
</feature>
<feature type="region of interest" description="Disordered" evidence="1">
    <location>
        <begin position="292"/>
        <end position="466"/>
    </location>
</feature>
<reference evidence="3" key="2">
    <citation type="submission" date="2023-05" db="EMBL/GenBank/DDBJ databases">
        <authorList>
            <consortium name="Lawrence Berkeley National Laboratory"/>
            <person name="Steindorff A."/>
            <person name="Hensen N."/>
            <person name="Bonometti L."/>
            <person name="Westerberg I."/>
            <person name="Brannstrom I.O."/>
            <person name="Guillou S."/>
            <person name="Cros-Aarteil S."/>
            <person name="Calhoun S."/>
            <person name="Haridas S."/>
            <person name="Kuo A."/>
            <person name="Mondo S."/>
            <person name="Pangilinan J."/>
            <person name="Riley R."/>
            <person name="Labutti K."/>
            <person name="Andreopoulos B."/>
            <person name="Lipzen A."/>
            <person name="Chen C."/>
            <person name="Yanf M."/>
            <person name="Daum C."/>
            <person name="Ng V."/>
            <person name="Clum A."/>
            <person name="Ohm R."/>
            <person name="Martin F."/>
            <person name="Silar P."/>
            <person name="Natvig D."/>
            <person name="Lalanne C."/>
            <person name="Gautier V."/>
            <person name="Ament-Velasquez S.L."/>
            <person name="Kruys A."/>
            <person name="Hutchinson M.I."/>
            <person name="Powell A.J."/>
            <person name="Barry K."/>
            <person name="Miller A.N."/>
            <person name="Grigoriev I.V."/>
            <person name="Debuchy R."/>
            <person name="Gladieux P."/>
            <person name="Thoren M.H."/>
            <person name="Johannesson H."/>
        </authorList>
    </citation>
    <scope>NUCLEOTIDE SEQUENCE</scope>
    <source>
        <strain evidence="3">CBS 538.74</strain>
    </source>
</reference>
<gene>
    <name evidence="3" type="ORF">C8A00DRAFT_30070</name>
</gene>
<dbReference type="PANTHER" id="PTHR21456">
    <property type="entry name" value="FAMILY WITH SEQUENCE SIMILARITY 102"/>
    <property type="match status" value="1"/>
</dbReference>
<sequence length="511" mass="55794">MQFFPLVNKARKPRFDVHLKIFDLNNVPLVSGVSVIKWYLPHSIHREHRGQTQKCPILNHRVEYSYSKVIPVRIGIDRNSNLVECPLEFEVAQEFSAGGIAGAAGRDEKITLGTIRLNLSEYVEESEAVLRDGSTATAVKEVLTSPVQKSTTHHRQRSSLSNVVPSTAEASPRSSRDEERPESDVQDGVVRRYLMQESKINSTLKISILMVQVDGERNYVAPPPRSAPVFGGIAGFVAGDAFEPVDAGANTPGHAPSSFTGKSRDVFELQDMYRRALAASWASPPGELPADQCIEDIFGGGEGFGAPPKSSSHGRGHSRHHTAVAGHHGRAGAANNGMDDSSRHPRRNLRQQQQQDSSSVSDDDDNENGDMMGTIRPRDLARLRRQLRDHSVASDRSAAAAATVVGGSGGNGEQRDLDRESSRGIGLAINGGALREPFPSFPPSFHHRREESKITHDGGGLRSRSSSLISLATTLGSERDRGREGFKRAREVEEFEVRDDLIAWTVPATRS</sequence>
<feature type="compositionally biased region" description="Basic residues" evidence="1">
    <location>
        <begin position="312"/>
        <end position="330"/>
    </location>
</feature>
<dbReference type="EMBL" id="MU856857">
    <property type="protein sequence ID" value="KAK4156976.1"/>
    <property type="molecule type" value="Genomic_DNA"/>
</dbReference>
<dbReference type="Pfam" id="PF10358">
    <property type="entry name" value="NT-C2"/>
    <property type="match status" value="1"/>
</dbReference>